<accession>A0ABQ2CYI7</accession>
<proteinExistence type="predicted"/>
<protein>
    <recommendedName>
        <fullName evidence="1">HD-GYP domain-containing protein</fullName>
    </recommendedName>
</protein>
<name>A0ABQ2CYI7_9DEIO</name>
<dbReference type="Gene3D" id="1.10.3210.10">
    <property type="entry name" value="Hypothetical protein af1432"/>
    <property type="match status" value="1"/>
</dbReference>
<gene>
    <name evidence="2" type="ORF">GCM10008938_19080</name>
</gene>
<dbReference type="InterPro" id="IPR003607">
    <property type="entry name" value="HD/PDEase_dom"/>
</dbReference>
<dbReference type="PANTHER" id="PTHR43155:SF2">
    <property type="entry name" value="CYCLIC DI-GMP PHOSPHODIESTERASE PA4108"/>
    <property type="match status" value="1"/>
</dbReference>
<dbReference type="PROSITE" id="PS51832">
    <property type="entry name" value="HD_GYP"/>
    <property type="match status" value="1"/>
</dbReference>
<organism evidence="2 3">
    <name type="scientific">Deinococcus roseus</name>
    <dbReference type="NCBI Taxonomy" id="392414"/>
    <lineage>
        <taxon>Bacteria</taxon>
        <taxon>Thermotogati</taxon>
        <taxon>Deinococcota</taxon>
        <taxon>Deinococci</taxon>
        <taxon>Deinococcales</taxon>
        <taxon>Deinococcaceae</taxon>
        <taxon>Deinococcus</taxon>
    </lineage>
</organism>
<dbReference type="PANTHER" id="PTHR43155">
    <property type="entry name" value="CYCLIC DI-GMP PHOSPHODIESTERASE PA4108-RELATED"/>
    <property type="match status" value="1"/>
</dbReference>
<reference evidence="3" key="1">
    <citation type="journal article" date="2019" name="Int. J. Syst. Evol. Microbiol.">
        <title>The Global Catalogue of Microorganisms (GCM) 10K type strain sequencing project: providing services to taxonomists for standard genome sequencing and annotation.</title>
        <authorList>
            <consortium name="The Broad Institute Genomics Platform"/>
            <consortium name="The Broad Institute Genome Sequencing Center for Infectious Disease"/>
            <person name="Wu L."/>
            <person name="Ma J."/>
        </authorList>
    </citation>
    <scope>NUCLEOTIDE SEQUENCE [LARGE SCALE GENOMIC DNA]</scope>
    <source>
        <strain evidence="3">JCM 14370</strain>
    </source>
</reference>
<evidence type="ECO:0000313" key="2">
    <source>
        <dbReference type="EMBL" id="GGJ33012.1"/>
    </source>
</evidence>
<comment type="caution">
    <text evidence="2">The sequence shown here is derived from an EMBL/GenBank/DDBJ whole genome shotgun (WGS) entry which is preliminary data.</text>
</comment>
<sequence>MKIMLIDEPLLKSVLTLATLIEARDPYTGGHTWRVSQYSVKLAQSMNLSHDEVFLVALGGMIHDLGKIAIPDAILNKPERLTDDEFMKMRQHPIVGVSSMSDHPLADLVRPMIEEHHEKHDGSGYPYGKHGEETNLYARIVSIADAFDAMTSSRPYRKGMPTEKALSILTEGAGTQFDPQLTPLFVDLGKKGVLDHILGHSAEGRLLVGCPACGPILALPKDKGDGDVVCCPNCTGKYRIHRKGDHYEAEFTGVLDPSMTARPDLEEVQDFLKESPRALWIPG</sequence>
<dbReference type="InterPro" id="IPR037522">
    <property type="entry name" value="HD_GYP_dom"/>
</dbReference>
<dbReference type="CDD" id="cd00077">
    <property type="entry name" value="HDc"/>
    <property type="match status" value="1"/>
</dbReference>
<keyword evidence="3" id="KW-1185">Reference proteome</keyword>
<dbReference type="RefSeq" id="WP_189002452.1">
    <property type="nucleotide sequence ID" value="NZ_BMOD01000005.1"/>
</dbReference>
<dbReference type="EMBL" id="BMOD01000005">
    <property type="protein sequence ID" value="GGJ33012.1"/>
    <property type="molecule type" value="Genomic_DNA"/>
</dbReference>
<dbReference type="Proteomes" id="UP000632222">
    <property type="component" value="Unassembled WGS sequence"/>
</dbReference>
<feature type="domain" description="HD-GYP" evidence="1">
    <location>
        <begin position="6"/>
        <end position="201"/>
    </location>
</feature>
<dbReference type="SUPFAM" id="SSF109604">
    <property type="entry name" value="HD-domain/PDEase-like"/>
    <property type="match status" value="1"/>
</dbReference>
<evidence type="ECO:0000259" key="1">
    <source>
        <dbReference type="PROSITE" id="PS51832"/>
    </source>
</evidence>
<dbReference type="Pfam" id="PF13487">
    <property type="entry name" value="HD_5"/>
    <property type="match status" value="1"/>
</dbReference>
<evidence type="ECO:0000313" key="3">
    <source>
        <dbReference type="Proteomes" id="UP000632222"/>
    </source>
</evidence>
<dbReference type="SMART" id="SM00471">
    <property type="entry name" value="HDc"/>
    <property type="match status" value="1"/>
</dbReference>